<dbReference type="SMART" id="SM00155">
    <property type="entry name" value="PLDc"/>
    <property type="match status" value="1"/>
</dbReference>
<keyword evidence="3" id="KW-0443">Lipid metabolism</keyword>
<evidence type="ECO:0000256" key="5">
    <source>
        <dbReference type="ARBA" id="ARBA00038012"/>
    </source>
</evidence>
<evidence type="ECO:0000256" key="12">
    <source>
        <dbReference type="SAM" id="Phobius"/>
    </source>
</evidence>
<sequence length="240" mass="26976">LGELFCQSTHFTMWRVGLAFGLGAALEALLGWLLKRRRASLPTASEVIFFPSRVTCTEELLAGAPCVCPLPHGESALGRLLVRVLEARRSLDLCLFAFSSPQLGRAVLLLHSRGVRIRLVVDADYMVLRGSQVGSLRRAGIPVRHDQDKGYMHHKFAIVDKKMLITGSLNWTTQAIQTNQENVLVVEDQALVNIFLEEFEKIWENYNPANYTFFSKQEKTGIENAERLVGFNSCCGLYYQ</sequence>
<dbReference type="PROSITE" id="PS50035">
    <property type="entry name" value="PLD"/>
    <property type="match status" value="1"/>
</dbReference>
<evidence type="ECO:0000259" key="13">
    <source>
        <dbReference type="PROSITE" id="PS50035"/>
    </source>
</evidence>
<dbReference type="GO" id="GO:0035755">
    <property type="term" value="F:cardiolipin hydrolase activity"/>
    <property type="evidence" value="ECO:0007669"/>
    <property type="project" value="Ensembl"/>
</dbReference>
<dbReference type="GeneTree" id="ENSGT00390000004368"/>
<dbReference type="PANTHER" id="PTHR43856:SF1">
    <property type="entry name" value="MITOCHONDRIAL CARDIOLIPIN HYDROLASE"/>
    <property type="match status" value="1"/>
</dbReference>
<keyword evidence="12" id="KW-0812">Transmembrane</keyword>
<keyword evidence="12" id="KW-1133">Transmembrane helix</keyword>
<dbReference type="CDD" id="cd09171">
    <property type="entry name" value="PLDc_vPLD6_like"/>
    <property type="match status" value="1"/>
</dbReference>
<dbReference type="Pfam" id="PF13091">
    <property type="entry name" value="PLDc_2"/>
    <property type="match status" value="1"/>
</dbReference>
<dbReference type="GO" id="GO:0008053">
    <property type="term" value="P:mitochondrial fusion"/>
    <property type="evidence" value="ECO:0007669"/>
    <property type="project" value="Ensembl"/>
</dbReference>
<evidence type="ECO:0000256" key="8">
    <source>
        <dbReference type="ARBA" id="ARBA00042226"/>
    </source>
</evidence>
<dbReference type="GO" id="GO:0042803">
    <property type="term" value="F:protein homodimerization activity"/>
    <property type="evidence" value="ECO:0007669"/>
    <property type="project" value="Ensembl"/>
</dbReference>
<dbReference type="GO" id="GO:0034587">
    <property type="term" value="P:piRNA processing"/>
    <property type="evidence" value="ECO:0007669"/>
    <property type="project" value="Ensembl"/>
</dbReference>
<evidence type="ECO:0000256" key="6">
    <source>
        <dbReference type="ARBA" id="ARBA00040549"/>
    </source>
</evidence>
<keyword evidence="1" id="KW-0378">Hydrolase</keyword>
<dbReference type="GO" id="GO:0051321">
    <property type="term" value="P:meiotic cell cycle"/>
    <property type="evidence" value="ECO:0007669"/>
    <property type="project" value="UniProtKB-KW"/>
</dbReference>
<evidence type="ECO:0000256" key="2">
    <source>
        <dbReference type="ARBA" id="ARBA00022963"/>
    </source>
</evidence>
<accession>A0A8C5RGI7</accession>
<dbReference type="Proteomes" id="UP000694406">
    <property type="component" value="Unplaced"/>
</dbReference>
<keyword evidence="12" id="KW-0472">Membrane</keyword>
<protein>
    <recommendedName>
        <fullName evidence="6">Mitochondrial cardiolipin hydrolase</fullName>
    </recommendedName>
    <alternativeName>
        <fullName evidence="8">Choline phosphatase 6</fullName>
    </alternativeName>
    <alternativeName>
        <fullName evidence="10">Mitochondrial phospholipase</fullName>
    </alternativeName>
    <alternativeName>
        <fullName evidence="9">Phosphatidylcholine-hydrolyzing phospholipase D6</fullName>
    </alternativeName>
    <alternativeName>
        <fullName evidence="7">Phospholipase D6</fullName>
    </alternativeName>
</protein>
<dbReference type="GO" id="GO:0008654">
    <property type="term" value="P:phospholipid biosynthetic process"/>
    <property type="evidence" value="ECO:0007669"/>
    <property type="project" value="Ensembl"/>
</dbReference>
<comment type="similarity">
    <text evidence="5">Belongs to the phospholipase D family. MitoPLD/Zucchini subfamily.</text>
</comment>
<dbReference type="InterPro" id="IPR001736">
    <property type="entry name" value="PLipase_D/transphosphatidylase"/>
</dbReference>
<keyword evidence="2" id="KW-0442">Lipid degradation</keyword>
<dbReference type="Gene3D" id="3.30.870.10">
    <property type="entry name" value="Endonuclease Chain A"/>
    <property type="match status" value="1"/>
</dbReference>
<dbReference type="GO" id="GO:0016042">
    <property type="term" value="P:lipid catabolic process"/>
    <property type="evidence" value="ECO:0007669"/>
    <property type="project" value="UniProtKB-KW"/>
</dbReference>
<dbReference type="InterPro" id="IPR025202">
    <property type="entry name" value="PLD-like_dom"/>
</dbReference>
<dbReference type="GO" id="GO:0005741">
    <property type="term" value="C:mitochondrial outer membrane"/>
    <property type="evidence" value="ECO:0007669"/>
    <property type="project" value="Ensembl"/>
</dbReference>
<evidence type="ECO:0000313" key="14">
    <source>
        <dbReference type="Ensembl" id="ENSLLTP00000001948.1"/>
    </source>
</evidence>
<evidence type="ECO:0000256" key="4">
    <source>
        <dbReference type="ARBA" id="ARBA00023254"/>
    </source>
</evidence>
<dbReference type="Ensembl" id="ENSLLTT00000002022.1">
    <property type="protein sequence ID" value="ENSLLTP00000001948.1"/>
    <property type="gene ID" value="ENSLLTG00000001496.1"/>
</dbReference>
<dbReference type="SUPFAM" id="SSF56024">
    <property type="entry name" value="Phospholipase D/nuclease"/>
    <property type="match status" value="1"/>
</dbReference>
<evidence type="ECO:0000313" key="15">
    <source>
        <dbReference type="Proteomes" id="UP000694406"/>
    </source>
</evidence>
<feature type="transmembrane region" description="Helical" evidence="12">
    <location>
        <begin position="12"/>
        <end position="34"/>
    </location>
</feature>
<dbReference type="InterPro" id="IPR051406">
    <property type="entry name" value="PLD_domain"/>
</dbReference>
<evidence type="ECO:0000256" key="3">
    <source>
        <dbReference type="ARBA" id="ARBA00023098"/>
    </source>
</evidence>
<reference evidence="14" key="1">
    <citation type="submission" date="2025-08" db="UniProtKB">
        <authorList>
            <consortium name="Ensembl"/>
        </authorList>
    </citation>
    <scope>IDENTIFICATION</scope>
</reference>
<organism evidence="14 15">
    <name type="scientific">Laticauda laticaudata</name>
    <name type="common">Blue-ringed sea krait</name>
    <name type="synonym">Blue-lipped sea krait</name>
    <dbReference type="NCBI Taxonomy" id="8630"/>
    <lineage>
        <taxon>Eukaryota</taxon>
        <taxon>Metazoa</taxon>
        <taxon>Chordata</taxon>
        <taxon>Craniata</taxon>
        <taxon>Vertebrata</taxon>
        <taxon>Euteleostomi</taxon>
        <taxon>Lepidosauria</taxon>
        <taxon>Squamata</taxon>
        <taxon>Bifurcata</taxon>
        <taxon>Unidentata</taxon>
        <taxon>Episquamata</taxon>
        <taxon>Toxicofera</taxon>
        <taxon>Serpentes</taxon>
        <taxon>Colubroidea</taxon>
        <taxon>Elapidae</taxon>
        <taxon>Laticaudinae</taxon>
        <taxon>Laticauda</taxon>
    </lineage>
</organism>
<keyword evidence="15" id="KW-1185">Reference proteome</keyword>
<evidence type="ECO:0000256" key="7">
    <source>
        <dbReference type="ARBA" id="ARBA00041680"/>
    </source>
</evidence>
<dbReference type="AlphaFoldDB" id="A0A8C5RGI7"/>
<gene>
    <name evidence="14" type="primary">PLD6</name>
</gene>
<evidence type="ECO:0000256" key="1">
    <source>
        <dbReference type="ARBA" id="ARBA00022801"/>
    </source>
</evidence>
<dbReference type="GO" id="GO:0016891">
    <property type="term" value="F:RNA endonuclease activity producing 5'-phosphomonoesters, hydrolytic mechanism"/>
    <property type="evidence" value="ECO:0007669"/>
    <property type="project" value="TreeGrafter"/>
</dbReference>
<feature type="domain" description="PLD phosphodiesterase" evidence="13">
    <location>
        <begin position="148"/>
        <end position="175"/>
    </location>
</feature>
<evidence type="ECO:0000256" key="10">
    <source>
        <dbReference type="ARBA" id="ARBA00043167"/>
    </source>
</evidence>
<name>A0A8C5RGI7_LATLA</name>
<dbReference type="PANTHER" id="PTHR43856">
    <property type="entry name" value="CARDIOLIPIN HYDROLASE"/>
    <property type="match status" value="1"/>
</dbReference>
<evidence type="ECO:0000256" key="9">
    <source>
        <dbReference type="ARBA" id="ARBA00043135"/>
    </source>
</evidence>
<proteinExistence type="inferred from homology"/>
<reference evidence="14" key="2">
    <citation type="submission" date="2025-09" db="UniProtKB">
        <authorList>
            <consortium name="Ensembl"/>
        </authorList>
    </citation>
    <scope>IDENTIFICATION</scope>
</reference>
<dbReference type="GO" id="GO:0010636">
    <property type="term" value="P:positive regulation of mitochondrial fusion"/>
    <property type="evidence" value="ECO:0007669"/>
    <property type="project" value="Ensembl"/>
</dbReference>
<dbReference type="GO" id="GO:0007286">
    <property type="term" value="P:spermatid development"/>
    <property type="evidence" value="ECO:0007669"/>
    <property type="project" value="Ensembl"/>
</dbReference>
<evidence type="ECO:0000256" key="11">
    <source>
        <dbReference type="ARBA" id="ARBA00048101"/>
    </source>
</evidence>
<dbReference type="GO" id="GO:0030719">
    <property type="term" value="P:P granule organization"/>
    <property type="evidence" value="ECO:0007669"/>
    <property type="project" value="Ensembl"/>
</dbReference>
<keyword evidence="4" id="KW-0469">Meiosis</keyword>
<comment type="catalytic activity">
    <reaction evidence="11">
        <text>a cardiolipin + H2O = a 1,2-diacyl-sn-glycero-3-phospho-(1'-sn-glycerol) + a 1,2-diacyl-sn-glycero-3-phosphate + H(+)</text>
        <dbReference type="Rhea" id="RHEA:44884"/>
        <dbReference type="ChEBI" id="CHEBI:15377"/>
        <dbReference type="ChEBI" id="CHEBI:15378"/>
        <dbReference type="ChEBI" id="CHEBI:58608"/>
        <dbReference type="ChEBI" id="CHEBI:62237"/>
        <dbReference type="ChEBI" id="CHEBI:64716"/>
    </reaction>
    <physiologicalReaction direction="left-to-right" evidence="11">
        <dbReference type="Rhea" id="RHEA:44885"/>
    </physiologicalReaction>
</comment>